<evidence type="ECO:0000256" key="2">
    <source>
        <dbReference type="SAM" id="Phobius"/>
    </source>
</evidence>
<evidence type="ECO:0000259" key="4">
    <source>
        <dbReference type="Pfam" id="PF24930"/>
    </source>
</evidence>
<accession>A0AAX6G705</accession>
<feature type="compositionally biased region" description="Acidic residues" evidence="1">
    <location>
        <begin position="49"/>
        <end position="59"/>
    </location>
</feature>
<dbReference type="Proteomes" id="UP001140949">
    <property type="component" value="Unassembled WGS sequence"/>
</dbReference>
<dbReference type="GO" id="GO:0080120">
    <property type="term" value="P:CAAX-box protein maturation"/>
    <property type="evidence" value="ECO:0007669"/>
    <property type="project" value="UniProtKB-ARBA"/>
</dbReference>
<feature type="compositionally biased region" description="Low complexity" evidence="1">
    <location>
        <begin position="278"/>
        <end position="295"/>
    </location>
</feature>
<feature type="transmembrane region" description="Helical" evidence="2">
    <location>
        <begin position="927"/>
        <end position="947"/>
    </location>
</feature>
<evidence type="ECO:0000313" key="6">
    <source>
        <dbReference type="Proteomes" id="UP001140949"/>
    </source>
</evidence>
<dbReference type="Pfam" id="PF24930">
    <property type="entry name" value="DUF7750"/>
    <property type="match status" value="1"/>
</dbReference>
<name>A0AAX6G705_IRIPA</name>
<dbReference type="PANTHER" id="PTHR43592">
    <property type="entry name" value="CAAX AMINO TERMINAL PROTEASE"/>
    <property type="match status" value="1"/>
</dbReference>
<feature type="domain" description="CAAX prenyl protease 2/Lysostaphin resistance protein A-like" evidence="3">
    <location>
        <begin position="1028"/>
        <end position="1107"/>
    </location>
</feature>
<evidence type="ECO:0000259" key="3">
    <source>
        <dbReference type="Pfam" id="PF02517"/>
    </source>
</evidence>
<feature type="compositionally biased region" description="Basic and acidic residues" evidence="1">
    <location>
        <begin position="31"/>
        <end position="42"/>
    </location>
</feature>
<feature type="compositionally biased region" description="Basic and acidic residues" evidence="1">
    <location>
        <begin position="403"/>
        <end position="414"/>
    </location>
</feature>
<dbReference type="InterPro" id="IPR056652">
    <property type="entry name" value="DUF7750"/>
</dbReference>
<feature type="compositionally biased region" description="Polar residues" evidence="1">
    <location>
        <begin position="303"/>
        <end position="327"/>
    </location>
</feature>
<dbReference type="InterPro" id="IPR003675">
    <property type="entry name" value="Rce1/LyrA-like_dom"/>
</dbReference>
<keyword evidence="2" id="KW-1133">Transmembrane helix</keyword>
<keyword evidence="2" id="KW-0812">Transmembrane</keyword>
<organism evidence="5 6">
    <name type="scientific">Iris pallida</name>
    <name type="common">Sweet iris</name>
    <dbReference type="NCBI Taxonomy" id="29817"/>
    <lineage>
        <taxon>Eukaryota</taxon>
        <taxon>Viridiplantae</taxon>
        <taxon>Streptophyta</taxon>
        <taxon>Embryophyta</taxon>
        <taxon>Tracheophyta</taxon>
        <taxon>Spermatophyta</taxon>
        <taxon>Magnoliopsida</taxon>
        <taxon>Liliopsida</taxon>
        <taxon>Asparagales</taxon>
        <taxon>Iridaceae</taxon>
        <taxon>Iridoideae</taxon>
        <taxon>Irideae</taxon>
        <taxon>Iris</taxon>
    </lineage>
</organism>
<feature type="compositionally biased region" description="Polar residues" evidence="1">
    <location>
        <begin position="147"/>
        <end position="164"/>
    </location>
</feature>
<feature type="region of interest" description="Disordered" evidence="1">
    <location>
        <begin position="743"/>
        <end position="764"/>
    </location>
</feature>
<dbReference type="PANTHER" id="PTHR43592:SF20">
    <property type="entry name" value="ALPHA_BETA-HYDROLASES SUPERFAMILY PROTEIN"/>
    <property type="match status" value="1"/>
</dbReference>
<gene>
    <name evidence="5" type="ORF">M6B38_129745</name>
</gene>
<dbReference type="EMBL" id="JANAVB010022593">
    <property type="protein sequence ID" value="KAJ6824095.1"/>
    <property type="molecule type" value="Genomic_DNA"/>
</dbReference>
<feature type="compositionally biased region" description="Basic and acidic residues" evidence="1">
    <location>
        <begin position="230"/>
        <end position="248"/>
    </location>
</feature>
<reference evidence="5" key="1">
    <citation type="journal article" date="2023" name="GigaByte">
        <title>Genome assembly of the bearded iris, Iris pallida Lam.</title>
        <authorList>
            <person name="Bruccoleri R.E."/>
            <person name="Oakeley E.J."/>
            <person name="Faust A.M.E."/>
            <person name="Altorfer M."/>
            <person name="Dessus-Babus S."/>
            <person name="Burckhardt D."/>
            <person name="Oertli M."/>
            <person name="Naumann U."/>
            <person name="Petersen F."/>
            <person name="Wong J."/>
        </authorList>
    </citation>
    <scope>NUCLEOTIDE SEQUENCE</scope>
    <source>
        <strain evidence="5">GSM-AAB239-AS_SAM_17_03QT</strain>
    </source>
</reference>
<feature type="region of interest" description="Disordered" evidence="1">
    <location>
        <begin position="143"/>
        <end position="346"/>
    </location>
</feature>
<comment type="caution">
    <text evidence="5">The sequence shown here is derived from an EMBL/GenBank/DDBJ whole genome shotgun (WGS) entry which is preliminary data.</text>
</comment>
<dbReference type="AlphaFoldDB" id="A0AAX6G705"/>
<evidence type="ECO:0000313" key="5">
    <source>
        <dbReference type="EMBL" id="KAJ6824095.1"/>
    </source>
</evidence>
<feature type="transmembrane region" description="Helical" evidence="2">
    <location>
        <begin position="893"/>
        <end position="915"/>
    </location>
</feature>
<keyword evidence="2" id="KW-0472">Membrane</keyword>
<feature type="compositionally biased region" description="Polar residues" evidence="1">
    <location>
        <begin position="1"/>
        <end position="16"/>
    </location>
</feature>
<dbReference type="GO" id="GO:0004175">
    <property type="term" value="F:endopeptidase activity"/>
    <property type="evidence" value="ECO:0007669"/>
    <property type="project" value="UniProtKB-ARBA"/>
</dbReference>
<feature type="region of interest" description="Disordered" evidence="1">
    <location>
        <begin position="380"/>
        <end position="439"/>
    </location>
</feature>
<feature type="region of interest" description="Disordered" evidence="1">
    <location>
        <begin position="1"/>
        <end position="66"/>
    </location>
</feature>
<dbReference type="Pfam" id="PF02517">
    <property type="entry name" value="Rce1-like"/>
    <property type="match status" value="1"/>
</dbReference>
<evidence type="ECO:0000256" key="1">
    <source>
        <dbReference type="SAM" id="MobiDB-lite"/>
    </source>
</evidence>
<reference evidence="5" key="2">
    <citation type="submission" date="2023-04" db="EMBL/GenBank/DDBJ databases">
        <authorList>
            <person name="Bruccoleri R.E."/>
            <person name="Oakeley E.J."/>
            <person name="Faust A.-M."/>
            <person name="Dessus-Babus S."/>
            <person name="Altorfer M."/>
            <person name="Burckhardt D."/>
            <person name="Oertli M."/>
            <person name="Naumann U."/>
            <person name="Petersen F."/>
            <person name="Wong J."/>
        </authorList>
    </citation>
    <scope>NUCLEOTIDE SEQUENCE</scope>
    <source>
        <strain evidence="5">GSM-AAB239-AS_SAM_17_03QT</strain>
        <tissue evidence="5">Leaf</tissue>
    </source>
</reference>
<protein>
    <submittedName>
        <fullName evidence="5">Uncharacterized protein</fullName>
    </submittedName>
</protein>
<feature type="compositionally biased region" description="Polar residues" evidence="1">
    <location>
        <begin position="749"/>
        <end position="764"/>
    </location>
</feature>
<sequence length="1200" mass="129964">MNLSQSNNVNGISNVNKESDGAVGGNVDSHSQPESEFHEIQKDAGSTNEGEDGSSDNEDSQVRQTASVVMNMLDVSMPGTLDDEQKKKVLTSMEQGETLMKALQGAVPEDVRGKLTGAVADILQTQGTKLKFGGLERMMSDWKAKENPTTQSGNDDIHSSNQRETGVGSDGRTEDGPSDVNSENNSTQESIETFQEKSTQASAFVEADSEMRSKPNQPHDEGSSIIDESIAEKNKFTENNVEVDKLSGDEQIATSDENDADNNDTKRAESLTGSDMPISASSSEESASIVSSASEHQVVEQEVNGTQNDEGSTNKNILDQNEQSPSTKSEEPLPQDSSSNTPSSSVTQALGALTGFDDSTQVAVNTVFGVLEDMIDQFGKASNDENSDGKDNVENQELVNGSEKVDDSNDKSDVESEGSPPSEHPEHSTNNENADSYEEDKRNLNKINSSLTSSVNSCIDQVRKNATVFKDSGNKNLKKIGHAQKFPLDLAGNEFWESPYAAYLHRYYSIPLPTMESLDSDSTTDLYLDPEGGQWKMVDQAGSTLVESGEKLSTNERGQSIHSSSEQIAMENIIEPSYVILDNEYTRSDRQLAEVYNTEDDKQDDAKTEELICLIKGALLDTLKVEVGRRLGVSDLKELESCLVDDLQQVADAVSQAVLHDNKLNSFSDTTNDDLVKFGTIDGDHIVKTISSAVEETGHLRKVLPIGVIIGSSLASLRKYFQVVSPHDDEQIKVFHKPRYGTDLHVDSSKPTSQSRDGLQAGSSNNKRIMVGAVTAALGASALLAHHQEKEFQNVEGHVKLEGTVEEKNQNTIVSSLAEKAMSIAAPGVPTKNGEVDQDRIVAVLTELGQKGGMLRLVGKVALLWGGIRGAMSLTDKLISFLHIANRPLFQRVLGFVFMVLVLWSPIVIPLLPTLVQCWATKSSNSIVEYACIIGLYAAITFLIMLWGKRIRGYESPFEQYGLDLPSASRVHDFLEGLIGGVMTVLCIHSINALLGYASLSLPFGLPLPSAGALTMIKAYGSLSLLAFRGTITATGIAMVEELLFRSWLTKEVAVDHGYYIAILVSALAFSLTQRSLPSIPGFLLLSLALSGINQRTQGKLYASTGLRTGIMATNFFLQTGGFLTYWPSTPVWLACTHPCHPFDGAIGITSCAILAVFFYPLPPPAPAPAPVPQETKKLQNVSQSKAPLDQGHMQVMVKN</sequence>
<feature type="domain" description="DUF7750" evidence="4">
    <location>
        <begin position="60"/>
        <end position="124"/>
    </location>
</feature>
<feature type="compositionally biased region" description="Polar residues" evidence="1">
    <location>
        <begin position="179"/>
        <end position="202"/>
    </location>
</feature>
<keyword evidence="6" id="KW-1185">Reference proteome</keyword>
<proteinExistence type="predicted"/>
<feature type="compositionally biased region" description="Basic and acidic residues" evidence="1">
    <location>
        <begin position="209"/>
        <end position="222"/>
    </location>
</feature>